<dbReference type="AlphaFoldDB" id="A0A1V4IWK5"/>
<dbReference type="EMBL" id="MZGV01000005">
    <property type="protein sequence ID" value="OPJ64154.1"/>
    <property type="molecule type" value="Genomic_DNA"/>
</dbReference>
<dbReference type="Proteomes" id="UP000190080">
    <property type="component" value="Unassembled WGS sequence"/>
</dbReference>
<evidence type="ECO:0000313" key="2">
    <source>
        <dbReference type="EMBL" id="OPJ64154.1"/>
    </source>
</evidence>
<protein>
    <submittedName>
        <fullName evidence="2">Uncharacterized protein</fullName>
    </submittedName>
</protein>
<reference evidence="2 3" key="1">
    <citation type="submission" date="2017-03" db="EMBL/GenBank/DDBJ databases">
        <title>Genome sequence of Clostridium oryzae DSM 28571.</title>
        <authorList>
            <person name="Poehlein A."/>
            <person name="Daniel R."/>
        </authorList>
    </citation>
    <scope>NUCLEOTIDE SEQUENCE [LARGE SCALE GENOMIC DNA]</scope>
    <source>
        <strain evidence="2 3">DSM 28571</strain>
    </source>
</reference>
<feature type="transmembrane region" description="Helical" evidence="1">
    <location>
        <begin position="9"/>
        <end position="26"/>
    </location>
</feature>
<organism evidence="2 3">
    <name type="scientific">Clostridium oryzae</name>
    <dbReference type="NCBI Taxonomy" id="1450648"/>
    <lineage>
        <taxon>Bacteria</taxon>
        <taxon>Bacillati</taxon>
        <taxon>Bacillota</taxon>
        <taxon>Clostridia</taxon>
        <taxon>Eubacteriales</taxon>
        <taxon>Clostridiaceae</taxon>
        <taxon>Clostridium</taxon>
    </lineage>
</organism>
<keyword evidence="3" id="KW-1185">Reference proteome</keyword>
<evidence type="ECO:0000256" key="1">
    <source>
        <dbReference type="SAM" id="Phobius"/>
    </source>
</evidence>
<comment type="caution">
    <text evidence="2">The sequence shown here is derived from an EMBL/GenBank/DDBJ whole genome shotgun (WGS) entry which is preliminary data.</text>
</comment>
<proteinExistence type="predicted"/>
<sequence length="342" mass="39833">MKNYFKKAIYPLSIIVSFFMAFSLFYNSNNLSVYAKSKELTAGKKNEGVPIIQYKDKLIFYSKSKKSIVIMKKLSVIRNIHINLSKYDGSFSYVKAYDKNNIYMLKNDTIYKLNLKSYHFSVYRKLSAPKKNYNELEHVVIDKSGVVWCAWDGYETENHDSYLVNSQGYKKRFDDIGYRISLGLDYNGNLVYIFPVNRYIYKYSLYRHYKGSFKKYALNSHGINTIDDFNISKDNKLYIIGCDMDDEGGRTAYYNKFKIKSNSISKISTQDLGDYGALLSDYCAVMDVKNNLWLLRNGSIYMSNGKKIVKKYTTSKKFYYLSVYDDKNLAAFNDNGKYAIAK</sequence>
<accession>A0A1V4IWK5</accession>
<keyword evidence="1" id="KW-0812">Transmembrane</keyword>
<evidence type="ECO:0000313" key="3">
    <source>
        <dbReference type="Proteomes" id="UP000190080"/>
    </source>
</evidence>
<keyword evidence="1" id="KW-1133">Transmembrane helix</keyword>
<name>A0A1V4IWK5_9CLOT</name>
<dbReference type="STRING" id="1450648.CLORY_07020"/>
<dbReference type="RefSeq" id="WP_079422158.1">
    <property type="nucleotide sequence ID" value="NZ_MZGV01000005.1"/>
</dbReference>
<dbReference type="SUPFAM" id="SSF63829">
    <property type="entry name" value="Calcium-dependent phosphotriesterase"/>
    <property type="match status" value="1"/>
</dbReference>
<gene>
    <name evidence="2" type="ORF">CLORY_07020</name>
</gene>
<keyword evidence="1" id="KW-0472">Membrane</keyword>